<comment type="similarity">
    <text evidence="6">Belongs to the NALF family.</text>
</comment>
<evidence type="ECO:0000256" key="8">
    <source>
        <dbReference type="SAM" id="Phobius"/>
    </source>
</evidence>
<evidence type="ECO:0000256" key="1">
    <source>
        <dbReference type="ARBA" id="ARBA00004141"/>
    </source>
</evidence>
<evidence type="ECO:0000256" key="6">
    <source>
        <dbReference type="ARBA" id="ARBA00029445"/>
    </source>
</evidence>
<dbReference type="PANTHER" id="PTHR15819">
    <property type="entry name" value="TRANSMEMBRANE PROTEIN FAM155"/>
    <property type="match status" value="1"/>
</dbReference>
<dbReference type="InterPro" id="IPR024338">
    <property type="entry name" value="MID1/Yam8"/>
</dbReference>
<evidence type="ECO:0000256" key="7">
    <source>
        <dbReference type="SAM" id="MobiDB-lite"/>
    </source>
</evidence>
<comment type="subcellular location">
    <subcellularLocation>
        <location evidence="1">Membrane</location>
        <topology evidence="1">Multi-pass membrane protein</topology>
    </subcellularLocation>
</comment>
<dbReference type="Proteomes" id="UP000639338">
    <property type="component" value="Unassembled WGS sequence"/>
</dbReference>
<feature type="transmembrane region" description="Helical" evidence="8">
    <location>
        <begin position="51"/>
        <end position="70"/>
    </location>
</feature>
<dbReference type="AlphaFoldDB" id="A0A834Y4G0"/>
<evidence type="ECO:0000256" key="5">
    <source>
        <dbReference type="ARBA" id="ARBA00023180"/>
    </source>
</evidence>
<evidence type="ECO:0000313" key="10">
    <source>
        <dbReference type="Proteomes" id="UP000639338"/>
    </source>
</evidence>
<protein>
    <submittedName>
        <fullName evidence="9">Uncharacterized protein</fullName>
    </submittedName>
</protein>
<keyword evidence="5" id="KW-0325">Glycoprotein</keyword>
<dbReference type="GO" id="GO:0005886">
    <property type="term" value="C:plasma membrane"/>
    <property type="evidence" value="ECO:0007669"/>
    <property type="project" value="TreeGrafter"/>
</dbReference>
<dbReference type="Pfam" id="PF12929">
    <property type="entry name" value="Mid1"/>
    <property type="match status" value="1"/>
</dbReference>
<dbReference type="OrthoDB" id="10047996at2759"/>
<keyword evidence="3 8" id="KW-1133">Transmembrane helix</keyword>
<name>A0A834Y4G0_APHGI</name>
<feature type="compositionally biased region" description="Polar residues" evidence="7">
    <location>
        <begin position="513"/>
        <end position="538"/>
    </location>
</feature>
<comment type="caution">
    <text evidence="9">The sequence shown here is derived from an EMBL/GenBank/DDBJ whole genome shotgun (WGS) entry which is preliminary data.</text>
</comment>
<dbReference type="GO" id="GO:0015275">
    <property type="term" value="F:stretch-activated, monoatomic cation-selective, calcium channel activity"/>
    <property type="evidence" value="ECO:0007669"/>
    <property type="project" value="TreeGrafter"/>
</dbReference>
<gene>
    <name evidence="9" type="ORF">HCN44_009313</name>
</gene>
<organism evidence="9 10">
    <name type="scientific">Aphidius gifuensis</name>
    <name type="common">Parasitoid wasp</name>
    <dbReference type="NCBI Taxonomy" id="684658"/>
    <lineage>
        <taxon>Eukaryota</taxon>
        <taxon>Metazoa</taxon>
        <taxon>Ecdysozoa</taxon>
        <taxon>Arthropoda</taxon>
        <taxon>Hexapoda</taxon>
        <taxon>Insecta</taxon>
        <taxon>Pterygota</taxon>
        <taxon>Neoptera</taxon>
        <taxon>Endopterygota</taxon>
        <taxon>Hymenoptera</taxon>
        <taxon>Apocrita</taxon>
        <taxon>Ichneumonoidea</taxon>
        <taxon>Braconidae</taxon>
        <taxon>Aphidiinae</taxon>
        <taxon>Aphidius</taxon>
    </lineage>
</organism>
<evidence type="ECO:0000313" key="9">
    <source>
        <dbReference type="EMBL" id="KAF7997915.1"/>
    </source>
</evidence>
<evidence type="ECO:0000256" key="4">
    <source>
        <dbReference type="ARBA" id="ARBA00023136"/>
    </source>
</evidence>
<evidence type="ECO:0000256" key="2">
    <source>
        <dbReference type="ARBA" id="ARBA00022692"/>
    </source>
</evidence>
<dbReference type="PANTHER" id="PTHR15819:SF11">
    <property type="entry name" value="MID1, ISOFORM A"/>
    <property type="match status" value="1"/>
</dbReference>
<dbReference type="EMBL" id="JACMRX010000001">
    <property type="protein sequence ID" value="KAF7997915.1"/>
    <property type="molecule type" value="Genomic_DNA"/>
</dbReference>
<feature type="region of interest" description="Disordered" evidence="7">
    <location>
        <begin position="73"/>
        <end position="93"/>
    </location>
</feature>
<dbReference type="GO" id="GO:0098703">
    <property type="term" value="P:calcium ion import across plasma membrane"/>
    <property type="evidence" value="ECO:0007669"/>
    <property type="project" value="InterPro"/>
</dbReference>
<keyword evidence="2 8" id="KW-0812">Transmembrane</keyword>
<sequence>MYENTENDNTAWLDPKYLSNIVLDNNNKKINKLRFNKRISKHNRNNNNKNNVLLILFYFLALPLLCSTDLSSSSSDKITTTKTTSTTTTTTTTTTTATTSSTTILQTNNITNNKYNNNKTDTHRLRNGAINIDPKKQEKLQKNKKYNDTHPYKIYNWEVNQINPWLSACDLAGPAPADLLGTCGPPEVPKYCPLPCEYNGISDKIFNDVVQSLDVPIKWRTGSASTVKWKITTSSTKIINNNNNNNNNNSSSGSSTVATIQCLYYLEDSHKRDICQENFGRNNRLSFSTSRENRYWFVSGLRLRHCCELPAINALAPGKGGPLEDVLNGGKKCIDALDKLLIVDALAARLHCEFQEVLARYDCATPYSVIHNCTHCKESYRKWVCSSLVPYFAHGGPSDSLTSDGAYVGLRLRPCLSFCQSVEQRCPYLLPGDRAPAYPTQYAGEPTFLCTDPNIPETGEQAIRGLHGNEDEECCFRVCSEDHPGSGVCANCTKLLPHGHRIGRDPATAPHCDTTTSQNLPPSGSTGKQENNKDGNTVISLSTSSISSKCASGTSKNIPTSSSSSSSSGNKNSPQITISLICLLWIWAALISLCTSQTAFPWSPALDVGFIQSKSSNIMMINNNNKSSKKKISLLTLICYDKKIKIKLTRATHQLRKIIIICIYYDIYSCKEKKLWYRWWCWCAWKNSLFSCCYKFKWYRAKTRINLQYNINNNLNYNSNNINNNYYYYRNDNNDDNSEIDDDDEDDNNKKNWYYYSQEIWKNNSSSKYIILLTTKIYKKWIIKWNLIRKKKRRNKRRHKLL</sequence>
<dbReference type="InterPro" id="IPR055288">
    <property type="entry name" value="NALCN_aux_factor_1/2"/>
</dbReference>
<feature type="region of interest" description="Disordered" evidence="7">
    <location>
        <begin position="506"/>
        <end position="573"/>
    </location>
</feature>
<keyword evidence="4 8" id="KW-0472">Membrane</keyword>
<feature type="compositionally biased region" description="Low complexity" evidence="7">
    <location>
        <begin position="539"/>
        <end position="573"/>
    </location>
</feature>
<evidence type="ECO:0000256" key="3">
    <source>
        <dbReference type="ARBA" id="ARBA00022989"/>
    </source>
</evidence>
<keyword evidence="10" id="KW-1185">Reference proteome</keyword>
<reference evidence="9 10" key="1">
    <citation type="submission" date="2020-08" db="EMBL/GenBank/DDBJ databases">
        <title>Aphidius gifuensis genome sequencing and assembly.</title>
        <authorList>
            <person name="Du Z."/>
        </authorList>
    </citation>
    <scope>NUCLEOTIDE SEQUENCE [LARGE SCALE GENOMIC DNA]</scope>
    <source>
        <strain evidence="9">YNYX2018</strain>
        <tissue evidence="9">Adults</tissue>
    </source>
</reference>
<accession>A0A834Y4G0</accession>
<proteinExistence type="inferred from homology"/>